<dbReference type="InterPro" id="IPR003591">
    <property type="entry name" value="Leu-rich_rpt_typical-subtyp"/>
</dbReference>
<reference evidence="18 19" key="1">
    <citation type="submission" date="2019-04" db="EMBL/GenBank/DDBJ databases">
        <authorList>
            <consortium name="Wellcome Sanger Institute Data Sharing"/>
        </authorList>
    </citation>
    <scope>NUCLEOTIDE SEQUENCE [LARGE SCALE GENOMIC DNA]</scope>
</reference>
<feature type="chain" id="PRO_5034342784" evidence="16">
    <location>
        <begin position="27"/>
        <end position="1059"/>
    </location>
</feature>
<sequence>SVFHLQQFTKVLAVLILCCICMLTVASKYPKSLPCDVIEERNKSRVMVDCTERGLTHVPKEIPRKATNLTLTINHIPRVQPNSFQGLENLTEIDMRCNCVPIKIGPKDRVCSQSVTIENGTFWELKKLKALYLDGNQLSSIPRGLPPSLSLLSLEVNHIHSIFKENLSELTSIEVLYFGQNCYYRNPCNRSYHIEDGAFFHLKKLTLLSLKSNNLSYIPHNLPSTLKELYLYNNNIHIVTEKDFQNLTQLEILDLSGNCPRCQNAPFPCDPCPNFSSLNIDQYAFRSLRKLKILRLHSNSLQSVPSQWFEGIDGLEVLDLSSNFLAKHIAVATFPTNLLSLQELDLSFNYEMMKYPNSLSLSKAFSNLKSLKVFRIKGFVFQELKREDLDPLFDLQHLEIIDLGTNFIKIANLNILSELKSFHIINLSDNKISSPSSASDGDHVAVAVSSMLSQVSPMVKTPLYYNGEVREIHYFRYDEYARSCKYREKEAGLLNPFTKKQCGKFGKTLDISRNNIFYLDPKFLNLSELRCLNLSGNAMSQTLNGSEFIYLTNLQYLDFSYNRLDLLYSTAFQELRNLVVLDISYNYHYFDSEGVTHMLNFTKNLPKLRILLMNHNKISTSTNTEMVSHSLERLEFKGNRLDMLWRDGDIRYVNIFRNLTSLKNLDISSNNLNFIPKEVFSGLPELLSEFYLRNNKLKSFSWKLLNNLSNLKVLDLSGNMIKTVPDELSSCTKTLVKLILRRNEISTLSQHFLKGAFSLKYLDLSFNQIQYIAQSTFGDDTVSNLSVLLLHGNKFMCTCKAISFVMWVNHTTVNIPRLATDVTCAAPGTQAGQSIIFLDLQACQHNSLSIILYILLTSLVLGLLTLSISSHLFLWDVWYIYHFCIAKLNGYKRLSSQSAIYDAFIVYDIKDPAVSDWVLHELRVHLEERGQPCLQLCLEERDWMPGCPLIESLSQSIQQSTRTAFVLTNKFLQSGTFKTAFYLAHQRLLDEKADVIIIIFLEKPSRYSKYLRLRKRLYRKSVLEWPTNPQAQPYFWFRLRSALAAESHKQYSQLFQETL</sequence>
<dbReference type="PANTHER" id="PTHR47410:SF2">
    <property type="entry name" value="TOLL-LIKE RECEPTOR 7"/>
    <property type="match status" value="1"/>
</dbReference>
<evidence type="ECO:0000256" key="13">
    <source>
        <dbReference type="ARBA" id="ARBA00023180"/>
    </source>
</evidence>
<dbReference type="PROSITE" id="PS50104">
    <property type="entry name" value="TIR"/>
    <property type="match status" value="1"/>
</dbReference>
<dbReference type="GO" id="GO:0002224">
    <property type="term" value="P:toll-like receptor signaling pathway"/>
    <property type="evidence" value="ECO:0007669"/>
    <property type="project" value="TreeGrafter"/>
</dbReference>
<keyword evidence="13" id="KW-0325">Glycoprotein</keyword>
<accession>A0A8C9R4N2</accession>
<dbReference type="GO" id="GO:0005886">
    <property type="term" value="C:plasma membrane"/>
    <property type="evidence" value="ECO:0007669"/>
    <property type="project" value="TreeGrafter"/>
</dbReference>
<dbReference type="GO" id="GO:0051607">
    <property type="term" value="P:defense response to virus"/>
    <property type="evidence" value="ECO:0007669"/>
    <property type="project" value="TreeGrafter"/>
</dbReference>
<dbReference type="GO" id="GO:0032755">
    <property type="term" value="P:positive regulation of interleukin-6 production"/>
    <property type="evidence" value="ECO:0007669"/>
    <property type="project" value="TreeGrafter"/>
</dbReference>
<evidence type="ECO:0000313" key="19">
    <source>
        <dbReference type="Proteomes" id="UP000694397"/>
    </source>
</evidence>
<dbReference type="GO" id="GO:0005768">
    <property type="term" value="C:endosome"/>
    <property type="evidence" value="ECO:0007669"/>
    <property type="project" value="UniProtKB-SubCell"/>
</dbReference>
<organism evidence="18 19">
    <name type="scientific">Scleropages formosus</name>
    <name type="common">Asian bonytongue</name>
    <name type="synonym">Osteoglossum formosum</name>
    <dbReference type="NCBI Taxonomy" id="113540"/>
    <lineage>
        <taxon>Eukaryota</taxon>
        <taxon>Metazoa</taxon>
        <taxon>Chordata</taxon>
        <taxon>Craniata</taxon>
        <taxon>Vertebrata</taxon>
        <taxon>Euteleostomi</taxon>
        <taxon>Actinopterygii</taxon>
        <taxon>Neopterygii</taxon>
        <taxon>Teleostei</taxon>
        <taxon>Osteoglossocephala</taxon>
        <taxon>Osteoglossomorpha</taxon>
        <taxon>Osteoglossiformes</taxon>
        <taxon>Osteoglossidae</taxon>
        <taxon>Scleropages</taxon>
    </lineage>
</organism>
<dbReference type="Gene3D" id="3.80.10.10">
    <property type="entry name" value="Ribonuclease Inhibitor"/>
    <property type="match status" value="1"/>
</dbReference>
<dbReference type="SMART" id="SM00255">
    <property type="entry name" value="TIR"/>
    <property type="match status" value="1"/>
</dbReference>
<keyword evidence="3" id="KW-0399">Innate immunity</keyword>
<dbReference type="SUPFAM" id="SSF52058">
    <property type="entry name" value="L domain-like"/>
    <property type="match status" value="2"/>
</dbReference>
<dbReference type="Proteomes" id="UP000694397">
    <property type="component" value="Chromosome 14"/>
</dbReference>
<evidence type="ECO:0000256" key="3">
    <source>
        <dbReference type="ARBA" id="ARBA00022588"/>
    </source>
</evidence>
<dbReference type="Pfam" id="PF13855">
    <property type="entry name" value="LRR_8"/>
    <property type="match status" value="4"/>
</dbReference>
<evidence type="ECO:0000256" key="14">
    <source>
        <dbReference type="ARBA" id="ARBA00023198"/>
    </source>
</evidence>
<dbReference type="GO" id="GO:0006954">
    <property type="term" value="P:inflammatory response"/>
    <property type="evidence" value="ECO:0007669"/>
    <property type="project" value="UniProtKB-KW"/>
</dbReference>
<evidence type="ECO:0000256" key="10">
    <source>
        <dbReference type="ARBA" id="ARBA00022989"/>
    </source>
</evidence>
<dbReference type="FunFam" id="3.80.10.10:FF:000037">
    <property type="entry name" value="Toll-like receptor 7"/>
    <property type="match status" value="1"/>
</dbReference>
<evidence type="ECO:0000256" key="2">
    <source>
        <dbReference type="ARBA" id="ARBA00009634"/>
    </source>
</evidence>
<comment type="similarity">
    <text evidence="2">Belongs to the Toll-like receptor family.</text>
</comment>
<dbReference type="OrthoDB" id="10006997at2759"/>
<keyword evidence="5" id="KW-0812">Transmembrane</keyword>
<evidence type="ECO:0000256" key="11">
    <source>
        <dbReference type="ARBA" id="ARBA00023136"/>
    </source>
</evidence>
<comment type="subcellular location">
    <subcellularLocation>
        <location evidence="15">Endomembrane system</location>
        <topology evidence="15">Single-pass type I membrane protein</topology>
    </subcellularLocation>
    <subcellularLocation>
        <location evidence="1">Endosome</location>
    </subcellularLocation>
</comment>
<evidence type="ECO:0000256" key="15">
    <source>
        <dbReference type="ARBA" id="ARBA00046288"/>
    </source>
</evidence>
<evidence type="ECO:0000256" key="8">
    <source>
        <dbReference type="ARBA" id="ARBA00022753"/>
    </source>
</evidence>
<evidence type="ECO:0000313" key="18">
    <source>
        <dbReference type="Ensembl" id="ENSSFOP00015004856.2"/>
    </source>
</evidence>
<keyword evidence="9" id="KW-0391">Immunity</keyword>
<feature type="domain" description="TIR" evidence="17">
    <location>
        <begin position="899"/>
        <end position="1043"/>
    </location>
</feature>
<dbReference type="GO" id="GO:0038187">
    <property type="term" value="F:pattern recognition receptor activity"/>
    <property type="evidence" value="ECO:0007669"/>
    <property type="project" value="TreeGrafter"/>
</dbReference>
<dbReference type="InterPro" id="IPR035897">
    <property type="entry name" value="Toll_tir_struct_dom_sf"/>
</dbReference>
<dbReference type="Ensembl" id="ENSSFOT00015004933.2">
    <property type="protein sequence ID" value="ENSSFOP00015004856.2"/>
    <property type="gene ID" value="ENSSFOG00015003184.2"/>
</dbReference>
<evidence type="ECO:0000256" key="7">
    <source>
        <dbReference type="ARBA" id="ARBA00022737"/>
    </source>
</evidence>
<evidence type="ECO:0000256" key="5">
    <source>
        <dbReference type="ARBA" id="ARBA00022692"/>
    </source>
</evidence>
<evidence type="ECO:0000256" key="16">
    <source>
        <dbReference type="SAM" id="SignalP"/>
    </source>
</evidence>
<proteinExistence type="inferred from homology"/>
<dbReference type="InterPro" id="IPR032675">
    <property type="entry name" value="LRR_dom_sf"/>
</dbReference>
<keyword evidence="6 16" id="KW-0732">Signal</keyword>
<name>A0A8C9R4N2_SCLFO</name>
<gene>
    <name evidence="18" type="primary">TLR7</name>
    <name evidence="18" type="synonym">tlr7</name>
</gene>
<evidence type="ECO:0000256" key="6">
    <source>
        <dbReference type="ARBA" id="ARBA00022729"/>
    </source>
</evidence>
<evidence type="ECO:0000256" key="9">
    <source>
        <dbReference type="ARBA" id="ARBA00022859"/>
    </source>
</evidence>
<evidence type="ECO:0000256" key="4">
    <source>
        <dbReference type="ARBA" id="ARBA00022614"/>
    </source>
</evidence>
<dbReference type="SMART" id="SM00365">
    <property type="entry name" value="LRR_SD22"/>
    <property type="match status" value="10"/>
</dbReference>
<keyword evidence="8" id="KW-0967">Endosome</keyword>
<evidence type="ECO:0000256" key="12">
    <source>
        <dbReference type="ARBA" id="ARBA00023170"/>
    </source>
</evidence>
<keyword evidence="11" id="KW-0472">Membrane</keyword>
<evidence type="ECO:0000259" key="17">
    <source>
        <dbReference type="PROSITE" id="PS50104"/>
    </source>
</evidence>
<dbReference type="GO" id="GO:1902533">
    <property type="term" value="P:positive regulation of intracellular signal transduction"/>
    <property type="evidence" value="ECO:0007669"/>
    <property type="project" value="UniProtKB-ARBA"/>
</dbReference>
<dbReference type="SMART" id="SM00369">
    <property type="entry name" value="LRR_TYP"/>
    <property type="match status" value="11"/>
</dbReference>
<dbReference type="GO" id="GO:0045087">
    <property type="term" value="P:innate immune response"/>
    <property type="evidence" value="ECO:0007669"/>
    <property type="project" value="UniProtKB-KW"/>
</dbReference>
<keyword evidence="4" id="KW-0433">Leucine-rich repeat</keyword>
<feature type="signal peptide" evidence="16">
    <location>
        <begin position="1"/>
        <end position="26"/>
    </location>
</feature>
<dbReference type="GO" id="GO:0007249">
    <property type="term" value="P:canonical NF-kappaB signal transduction"/>
    <property type="evidence" value="ECO:0007669"/>
    <property type="project" value="TreeGrafter"/>
</dbReference>
<evidence type="ECO:0000256" key="1">
    <source>
        <dbReference type="ARBA" id="ARBA00004177"/>
    </source>
</evidence>
<dbReference type="InterPro" id="IPR001611">
    <property type="entry name" value="Leu-rich_rpt"/>
</dbReference>
<reference evidence="18" key="3">
    <citation type="submission" date="2025-09" db="UniProtKB">
        <authorList>
            <consortium name="Ensembl"/>
        </authorList>
    </citation>
    <scope>IDENTIFICATION</scope>
</reference>
<dbReference type="SUPFAM" id="SSF52200">
    <property type="entry name" value="Toll/Interleukin receptor TIR domain"/>
    <property type="match status" value="1"/>
</dbReference>
<dbReference type="InterPro" id="IPR000157">
    <property type="entry name" value="TIR_dom"/>
</dbReference>
<protein>
    <submittedName>
        <fullName evidence="18">Toll like receptor 7</fullName>
    </submittedName>
</protein>
<keyword evidence="12" id="KW-0675">Receptor</keyword>
<dbReference type="GeneTree" id="ENSGT00940000159771"/>
<dbReference type="PROSITE" id="PS51450">
    <property type="entry name" value="LRR"/>
    <property type="match status" value="3"/>
</dbReference>
<dbReference type="FunFam" id="3.40.50.10140:FF:000003">
    <property type="entry name" value="Toll-like receptor 7"/>
    <property type="match status" value="1"/>
</dbReference>
<keyword evidence="10" id="KW-1133">Transmembrane helix</keyword>
<reference evidence="18" key="2">
    <citation type="submission" date="2025-08" db="UniProtKB">
        <authorList>
            <consortium name="Ensembl"/>
        </authorList>
    </citation>
    <scope>IDENTIFICATION</scope>
</reference>
<dbReference type="AlphaFoldDB" id="A0A8C9R4N2"/>
<dbReference type="Gene3D" id="3.40.50.10140">
    <property type="entry name" value="Toll/interleukin-1 receptor homology (TIR) domain"/>
    <property type="match status" value="1"/>
</dbReference>
<keyword evidence="19" id="KW-1185">Reference proteome</keyword>
<keyword evidence="14" id="KW-0395">Inflammatory response</keyword>
<dbReference type="PANTHER" id="PTHR47410">
    <property type="entry name" value="TOLL-LIKE RECEPTOR 7-RELATED"/>
    <property type="match status" value="1"/>
</dbReference>
<dbReference type="Pfam" id="PF01582">
    <property type="entry name" value="TIR"/>
    <property type="match status" value="1"/>
</dbReference>
<keyword evidence="7" id="KW-0677">Repeat</keyword>